<keyword evidence="2" id="KW-0539">Nucleus</keyword>
<dbReference type="InterPro" id="IPR009057">
    <property type="entry name" value="Homeodomain-like_sf"/>
</dbReference>
<feature type="region of interest" description="Disordered" evidence="3">
    <location>
        <begin position="295"/>
        <end position="354"/>
    </location>
</feature>
<feature type="region of interest" description="Disordered" evidence="3">
    <location>
        <begin position="565"/>
        <end position="641"/>
    </location>
</feature>
<name>A0AAD7LYQ0_QUISA</name>
<evidence type="ECO:0000259" key="4">
    <source>
        <dbReference type="PROSITE" id="PS50090"/>
    </source>
</evidence>
<dbReference type="SUPFAM" id="SSF46689">
    <property type="entry name" value="Homeodomain-like"/>
    <property type="match status" value="1"/>
</dbReference>
<protein>
    <submittedName>
        <fullName evidence="6">DNA binding protein</fullName>
    </submittedName>
</protein>
<dbReference type="EMBL" id="JARAOO010000006">
    <property type="protein sequence ID" value="KAJ7965821.1"/>
    <property type="molecule type" value="Genomic_DNA"/>
</dbReference>
<keyword evidence="7" id="KW-1185">Reference proteome</keyword>
<dbReference type="Gene3D" id="1.10.10.60">
    <property type="entry name" value="Homeodomain-like"/>
    <property type="match status" value="1"/>
</dbReference>
<feature type="compositionally biased region" description="Polar residues" evidence="3">
    <location>
        <begin position="155"/>
        <end position="173"/>
    </location>
</feature>
<reference evidence="6" key="1">
    <citation type="journal article" date="2023" name="Science">
        <title>Elucidation of the pathway for biosynthesis of saponin adjuvants from the soapbark tree.</title>
        <authorList>
            <person name="Reed J."/>
            <person name="Orme A."/>
            <person name="El-Demerdash A."/>
            <person name="Owen C."/>
            <person name="Martin L.B.B."/>
            <person name="Misra R.C."/>
            <person name="Kikuchi S."/>
            <person name="Rejzek M."/>
            <person name="Martin A.C."/>
            <person name="Harkess A."/>
            <person name="Leebens-Mack J."/>
            <person name="Louveau T."/>
            <person name="Stephenson M.J."/>
            <person name="Osbourn A."/>
        </authorList>
    </citation>
    <scope>NUCLEOTIDE SEQUENCE</scope>
    <source>
        <strain evidence="6">S10</strain>
    </source>
</reference>
<dbReference type="Proteomes" id="UP001163823">
    <property type="component" value="Chromosome 6"/>
</dbReference>
<evidence type="ECO:0000313" key="6">
    <source>
        <dbReference type="EMBL" id="KAJ7965821.1"/>
    </source>
</evidence>
<dbReference type="PROSITE" id="PS51294">
    <property type="entry name" value="HTH_MYB"/>
    <property type="match status" value="1"/>
</dbReference>
<dbReference type="PANTHER" id="PTHR47206">
    <property type="entry name" value="HOMEODOMAIN-LIKE SUPERFAMILY PROTEIN"/>
    <property type="match status" value="1"/>
</dbReference>
<dbReference type="AlphaFoldDB" id="A0AAD7LYQ0"/>
<dbReference type="SMART" id="SM00717">
    <property type="entry name" value="SANT"/>
    <property type="match status" value="1"/>
</dbReference>
<dbReference type="Pfam" id="PF00249">
    <property type="entry name" value="Myb_DNA-binding"/>
    <property type="match status" value="1"/>
</dbReference>
<accession>A0AAD7LYQ0</accession>
<feature type="domain" description="Myb-like" evidence="4">
    <location>
        <begin position="202"/>
        <end position="255"/>
    </location>
</feature>
<evidence type="ECO:0000313" key="7">
    <source>
        <dbReference type="Proteomes" id="UP001163823"/>
    </source>
</evidence>
<evidence type="ECO:0000256" key="1">
    <source>
        <dbReference type="ARBA" id="ARBA00004123"/>
    </source>
</evidence>
<dbReference type="InterPro" id="IPR001005">
    <property type="entry name" value="SANT/Myb"/>
</dbReference>
<dbReference type="CDD" id="cd11660">
    <property type="entry name" value="SANT_TRF"/>
    <property type="match status" value="1"/>
</dbReference>
<feature type="region of interest" description="Disordered" evidence="3">
    <location>
        <begin position="155"/>
        <end position="176"/>
    </location>
</feature>
<gene>
    <name evidence="6" type="ORF">O6P43_015394</name>
</gene>
<comment type="subcellular location">
    <subcellularLocation>
        <location evidence="1">Nucleus</location>
    </subcellularLocation>
</comment>
<organism evidence="6 7">
    <name type="scientific">Quillaja saponaria</name>
    <name type="common">Soap bark tree</name>
    <dbReference type="NCBI Taxonomy" id="32244"/>
    <lineage>
        <taxon>Eukaryota</taxon>
        <taxon>Viridiplantae</taxon>
        <taxon>Streptophyta</taxon>
        <taxon>Embryophyta</taxon>
        <taxon>Tracheophyta</taxon>
        <taxon>Spermatophyta</taxon>
        <taxon>Magnoliopsida</taxon>
        <taxon>eudicotyledons</taxon>
        <taxon>Gunneridae</taxon>
        <taxon>Pentapetalae</taxon>
        <taxon>rosids</taxon>
        <taxon>fabids</taxon>
        <taxon>Fabales</taxon>
        <taxon>Quillajaceae</taxon>
        <taxon>Quillaja</taxon>
    </lineage>
</organism>
<evidence type="ECO:0000256" key="2">
    <source>
        <dbReference type="ARBA" id="ARBA00023242"/>
    </source>
</evidence>
<feature type="compositionally biased region" description="Polar residues" evidence="3">
    <location>
        <begin position="295"/>
        <end position="340"/>
    </location>
</feature>
<sequence length="641" mass="67820">MVEKSKKQKASISEDDAYTLIQRYEPTTVLTLLQEVANFPDVKIDWKELVKKTSTGITNAREYQMLWRHLAYRDALLEKLGDEAEPLVCMTDDDSDLEYELEAFPNVTSEAAMEAAACVKVMIASGLQCESNLPNSSTVEAPLTINIPNGWSSRTSLDNSQPSSSMQGTNITIPVSVPKQPLPTVPSMEGVEANGLAGGNIPLKRKRKPWLEEEDMQLIAAVQKYGEGNWSNIVKGDFNWDRTAAQLSQRWAILRKKNTNMNVVTNSTGSQPTEAQLAARHAMSLALDMPVKNLTATGTTGPARTSMNTSSSNSVQPNTTAEASKINSLSVQAQHQSQQGPIPMKPSTLGSLGSSAKSHIISKKTLPKSNFSSDSALRAAAVAAGARIASPSDAASLRKAAQAKNAVHIIPTGGSSVKPSAPAVLPPRLEAHSNVHYISSGLTTAAPSSSSAVAVTPGASCTSTVKAVSSAVQNAQSTAKLPNITSEQNCSVSSVADELPSRQEVKTTEEMKGSFASCTPKEEVPDGASVVQNSPSNHSQEDKAVCKSQAAVTENSNCTLKIETRGNGHKTVDDNLGTKAGNGNKADLPVTGGGESHSAVNGSHENQSRNEKQANLPSVVQDGCSEKLELPNNKVEVGNEV</sequence>
<comment type="caution">
    <text evidence="6">The sequence shown here is derived from an EMBL/GenBank/DDBJ whole genome shotgun (WGS) entry which is preliminary data.</text>
</comment>
<dbReference type="PROSITE" id="PS50090">
    <property type="entry name" value="MYB_LIKE"/>
    <property type="match status" value="1"/>
</dbReference>
<evidence type="ECO:0000256" key="3">
    <source>
        <dbReference type="SAM" id="MobiDB-lite"/>
    </source>
</evidence>
<feature type="domain" description="HTH myb-type" evidence="5">
    <location>
        <begin position="204"/>
        <end position="259"/>
    </location>
</feature>
<dbReference type="GO" id="GO:0005634">
    <property type="term" value="C:nucleus"/>
    <property type="evidence" value="ECO:0007669"/>
    <property type="project" value="UniProtKB-SubCell"/>
</dbReference>
<dbReference type="KEGG" id="qsa:O6P43_015394"/>
<feature type="region of interest" description="Disordered" evidence="3">
    <location>
        <begin position="500"/>
        <end position="548"/>
    </location>
</feature>
<dbReference type="InterPro" id="IPR017930">
    <property type="entry name" value="Myb_dom"/>
</dbReference>
<evidence type="ECO:0000259" key="5">
    <source>
        <dbReference type="PROSITE" id="PS51294"/>
    </source>
</evidence>
<dbReference type="PANTHER" id="PTHR47206:SF1">
    <property type="entry name" value="HOMEODOMAIN-LIKE SUPERFAMILY PROTEIN"/>
    <property type="match status" value="1"/>
</dbReference>
<proteinExistence type="predicted"/>
<feature type="compositionally biased region" description="Basic and acidic residues" evidence="3">
    <location>
        <begin position="500"/>
        <end position="512"/>
    </location>
</feature>